<dbReference type="Pfam" id="PF23155">
    <property type="entry name" value="DUF7053"/>
    <property type="match status" value="1"/>
</dbReference>
<feature type="domain" description="DUF7053" evidence="1">
    <location>
        <begin position="10"/>
        <end position="170"/>
    </location>
</feature>
<evidence type="ECO:0000313" key="3">
    <source>
        <dbReference type="Proteomes" id="UP000050424"/>
    </source>
</evidence>
<comment type="caution">
    <text evidence="2">The sequence shown here is derived from an EMBL/GenBank/DDBJ whole genome shotgun (WGS) entry which is preliminary data.</text>
</comment>
<dbReference type="InterPro" id="IPR055481">
    <property type="entry name" value="DUF7053"/>
</dbReference>
<dbReference type="Proteomes" id="UP000050424">
    <property type="component" value="Unassembled WGS sequence"/>
</dbReference>
<dbReference type="OrthoDB" id="4794810at2759"/>
<organism evidence="2 3">
    <name type="scientific">Neonectria ditissima</name>
    <dbReference type="NCBI Taxonomy" id="78410"/>
    <lineage>
        <taxon>Eukaryota</taxon>
        <taxon>Fungi</taxon>
        <taxon>Dikarya</taxon>
        <taxon>Ascomycota</taxon>
        <taxon>Pezizomycotina</taxon>
        <taxon>Sordariomycetes</taxon>
        <taxon>Hypocreomycetidae</taxon>
        <taxon>Hypocreales</taxon>
        <taxon>Nectriaceae</taxon>
        <taxon>Neonectria</taxon>
    </lineage>
</organism>
<dbReference type="EMBL" id="LKCW01000249">
    <property type="protein sequence ID" value="KPM35481.1"/>
    <property type="molecule type" value="Genomic_DNA"/>
</dbReference>
<evidence type="ECO:0000313" key="2">
    <source>
        <dbReference type="EMBL" id="KPM35481.1"/>
    </source>
</evidence>
<proteinExistence type="predicted"/>
<reference evidence="2 3" key="1">
    <citation type="submission" date="2015-09" db="EMBL/GenBank/DDBJ databases">
        <title>Draft genome of a European isolate of the apple canker pathogen Neonectria ditissima.</title>
        <authorList>
            <person name="Gomez-Cortecero A."/>
            <person name="Harrison R.J."/>
            <person name="Armitage A.D."/>
        </authorList>
    </citation>
    <scope>NUCLEOTIDE SEQUENCE [LARGE SCALE GENOMIC DNA]</scope>
    <source>
        <strain evidence="2 3">R09/05</strain>
    </source>
</reference>
<dbReference type="AlphaFoldDB" id="A0A0P7B4I6"/>
<name>A0A0P7B4I6_9HYPO</name>
<gene>
    <name evidence="2" type="ORF">AK830_g11075</name>
</gene>
<evidence type="ECO:0000259" key="1">
    <source>
        <dbReference type="Pfam" id="PF23155"/>
    </source>
</evidence>
<dbReference type="PANTHER" id="PTHR38117:SF1">
    <property type="entry name" value="DUF3074 DOMAIN-CONTAINING PROTEIN"/>
    <property type="match status" value="1"/>
</dbReference>
<protein>
    <recommendedName>
        <fullName evidence="1">DUF7053 domain-containing protein</fullName>
    </recommendedName>
</protein>
<sequence>MQAMFSTYAELQHTTAVPAGISASKAVEVLFRDHEFFLRCDPHLIKFEPVATPSDPVPEVPEDREVDPIAPVKVYSVTDRVHTLPAGLWDSDVVSTCEYFDLENGLFVRLRSPLSVVMETVWQIRQAEDGSYELVEDIVIKCSRFLIGVVKGACESGWESVHGKMLEKLREA</sequence>
<accession>A0A0P7B4I6</accession>
<keyword evidence="3" id="KW-1185">Reference proteome</keyword>
<dbReference type="PANTHER" id="PTHR38117">
    <property type="entry name" value="NACHT AND WD40 DOMAIN PROTEIN"/>
    <property type="match status" value="1"/>
</dbReference>